<dbReference type="PANTHER" id="PTHR33064">
    <property type="entry name" value="POL PROTEIN"/>
    <property type="match status" value="1"/>
</dbReference>
<dbReference type="PROSITE" id="PS50878">
    <property type="entry name" value="RT_POL"/>
    <property type="match status" value="1"/>
</dbReference>
<dbReference type="SUPFAM" id="SSF50630">
    <property type="entry name" value="Acid proteases"/>
    <property type="match status" value="1"/>
</dbReference>
<dbReference type="GO" id="GO:0006508">
    <property type="term" value="P:proteolysis"/>
    <property type="evidence" value="ECO:0007669"/>
    <property type="project" value="InterPro"/>
</dbReference>
<dbReference type="InterPro" id="IPR021109">
    <property type="entry name" value="Peptidase_aspartic_dom_sf"/>
</dbReference>
<proteinExistence type="inferred from homology"/>
<feature type="domain" description="Peptidase A2" evidence="3">
    <location>
        <begin position="24"/>
        <end position="38"/>
    </location>
</feature>
<feature type="domain" description="Reverse transcriptase" evidence="4">
    <location>
        <begin position="142"/>
        <end position="299"/>
    </location>
</feature>
<dbReference type="GO" id="GO:0004190">
    <property type="term" value="F:aspartic-type endopeptidase activity"/>
    <property type="evidence" value="ECO:0007669"/>
    <property type="project" value="InterPro"/>
</dbReference>
<evidence type="ECO:0000259" key="3">
    <source>
        <dbReference type="PROSITE" id="PS50175"/>
    </source>
</evidence>
<dbReference type="Gene3D" id="3.30.70.270">
    <property type="match status" value="1"/>
</dbReference>
<evidence type="ECO:0000313" key="5">
    <source>
        <dbReference type="EMBL" id="KAF0874983.1"/>
    </source>
</evidence>
<reference evidence="5 6" key="1">
    <citation type="submission" date="2019-11" db="EMBL/GenBank/DDBJ databases">
        <authorList>
            <person name="Yang C."/>
            <person name="Li F."/>
        </authorList>
    </citation>
    <scope>NUCLEOTIDE SEQUENCE [LARGE SCALE GENOMIC DNA]</scope>
    <source>
        <strain evidence="5">KB4526</strain>
        <tissue evidence="5">Muscle</tissue>
    </source>
</reference>
<dbReference type="InterPro" id="IPR001995">
    <property type="entry name" value="Peptidase_A2_cat"/>
</dbReference>
<evidence type="ECO:0000256" key="2">
    <source>
        <dbReference type="ARBA" id="ARBA00022801"/>
    </source>
</evidence>
<name>A0A6G1AIM8_CROCR</name>
<keyword evidence="2" id="KW-0378">Hydrolase</keyword>
<keyword evidence="6" id="KW-1185">Reference proteome</keyword>
<dbReference type="PROSITE" id="PS50175">
    <property type="entry name" value="ASP_PROT_RETROV"/>
    <property type="match status" value="1"/>
</dbReference>
<organism evidence="5 6">
    <name type="scientific">Crocuta crocuta</name>
    <name type="common">Spotted hyena</name>
    <dbReference type="NCBI Taxonomy" id="9678"/>
    <lineage>
        <taxon>Eukaryota</taxon>
        <taxon>Metazoa</taxon>
        <taxon>Chordata</taxon>
        <taxon>Craniata</taxon>
        <taxon>Vertebrata</taxon>
        <taxon>Euteleostomi</taxon>
        <taxon>Mammalia</taxon>
        <taxon>Eutheria</taxon>
        <taxon>Laurasiatheria</taxon>
        <taxon>Carnivora</taxon>
        <taxon>Feliformia</taxon>
        <taxon>Hyaenidae</taxon>
        <taxon>Crocuta</taxon>
    </lineage>
</organism>
<dbReference type="InterPro" id="IPR051320">
    <property type="entry name" value="Viral_Replic_Matur_Polypro"/>
</dbReference>
<protein>
    <submittedName>
        <fullName evidence="5">POK7 protein</fullName>
    </submittedName>
</protein>
<evidence type="ECO:0000256" key="1">
    <source>
        <dbReference type="ARBA" id="ARBA00010879"/>
    </source>
</evidence>
<dbReference type="Proteomes" id="UP000475037">
    <property type="component" value="Unassembled WGS sequence"/>
</dbReference>
<dbReference type="SUPFAM" id="SSF56672">
    <property type="entry name" value="DNA/RNA polymerases"/>
    <property type="match status" value="1"/>
</dbReference>
<evidence type="ECO:0000259" key="4">
    <source>
        <dbReference type="PROSITE" id="PS50878"/>
    </source>
</evidence>
<dbReference type="AlphaFoldDB" id="A0A6G1AIM8"/>
<dbReference type="InterPro" id="IPR018061">
    <property type="entry name" value="Retropepsins"/>
</dbReference>
<dbReference type="InterPro" id="IPR000477">
    <property type="entry name" value="RT_dom"/>
</dbReference>
<dbReference type="EMBL" id="VOAJ01005271">
    <property type="protein sequence ID" value="KAF0874983.1"/>
    <property type="molecule type" value="Genomic_DNA"/>
</dbReference>
<dbReference type="PANTHER" id="PTHR33064:SF29">
    <property type="entry name" value="PEPTIDASE A2 DOMAIN-CONTAINING PROTEIN-RELATED"/>
    <property type="match status" value="1"/>
</dbReference>
<dbReference type="InterPro" id="IPR043502">
    <property type="entry name" value="DNA/RNA_pol_sf"/>
</dbReference>
<feature type="non-terminal residue" evidence="5">
    <location>
        <position position="1"/>
    </location>
</feature>
<comment type="caution">
    <text evidence="5">The sequence shown here is derived from an EMBL/GenBank/DDBJ whole genome shotgun (WGS) entry which is preliminary data.</text>
</comment>
<sequence>DTAAPWTTRRTAGLGVGRVSHSFMVIPDCPYPLLGRDLLTKLGAQIHFSAEGTRVLDQAGQPIHVLTLGLADEYPLHETPMTPDAGVPPWLQQFPSAWAETGGTGPPVFTELKPGANPARVRQYPMSLEAKKGITPHIRRLLDLGVLRPCQSAWNTPLLPVRKPDSNDYRPVQDLREVNKRVIDIHPTVPNPYTLWSSVPPSHTWYTVLDLKDAFFSLPLAPKSQDLFTFEWHDPDKGVNGQLTWTRLPQGLKNSPTIFDEDLHEDLVEFHSQNPHLALLQYVDDLLLAAEGRDTCLTG</sequence>
<evidence type="ECO:0000313" key="6">
    <source>
        <dbReference type="Proteomes" id="UP000475037"/>
    </source>
</evidence>
<accession>A0A6G1AIM8</accession>
<dbReference type="InterPro" id="IPR043128">
    <property type="entry name" value="Rev_trsase/Diguanyl_cyclase"/>
</dbReference>
<dbReference type="Gene3D" id="3.10.10.10">
    <property type="entry name" value="HIV Type 1 Reverse Transcriptase, subunit A, domain 1"/>
    <property type="match status" value="1"/>
</dbReference>
<feature type="non-terminal residue" evidence="5">
    <location>
        <position position="299"/>
    </location>
</feature>
<dbReference type="Pfam" id="PF00077">
    <property type="entry name" value="RVP"/>
    <property type="match status" value="1"/>
</dbReference>
<comment type="similarity">
    <text evidence="1">Belongs to the beta type-B retroviral polymerase family. HERV class-II K(HML-2) pol subfamily.</text>
</comment>
<gene>
    <name evidence="5" type="primary">Ervk7_2</name>
    <name evidence="5" type="ORF">FOF47_R04487</name>
</gene>
<dbReference type="Pfam" id="PF00078">
    <property type="entry name" value="RVT_1"/>
    <property type="match status" value="1"/>
</dbReference>
<dbReference type="Gene3D" id="2.40.70.10">
    <property type="entry name" value="Acid Proteases"/>
    <property type="match status" value="1"/>
</dbReference>